<proteinExistence type="predicted"/>
<dbReference type="Proteomes" id="UP001203297">
    <property type="component" value="Unassembled WGS sequence"/>
</dbReference>
<gene>
    <name evidence="1" type="ORF">B0F90DRAFT_1750185</name>
</gene>
<accession>A0AAD4LZG5</accession>
<evidence type="ECO:0000313" key="1">
    <source>
        <dbReference type="EMBL" id="KAI0295589.1"/>
    </source>
</evidence>
<sequence length="65" mass="7346">SMPVLRALFKSERSSQNCSHILKQSMMHYHSAALKCSFLASRDTYFYKLSLISTGTGNIIIIFNS</sequence>
<dbReference type="EMBL" id="WTXG01000057">
    <property type="protein sequence ID" value="KAI0295589.1"/>
    <property type="molecule type" value="Genomic_DNA"/>
</dbReference>
<evidence type="ECO:0000313" key="2">
    <source>
        <dbReference type="Proteomes" id="UP001203297"/>
    </source>
</evidence>
<protein>
    <submittedName>
        <fullName evidence="1">Uncharacterized protein</fullName>
    </submittedName>
</protein>
<keyword evidence="2" id="KW-1185">Reference proteome</keyword>
<organism evidence="1 2">
    <name type="scientific">Multifurca ochricompacta</name>
    <dbReference type="NCBI Taxonomy" id="376703"/>
    <lineage>
        <taxon>Eukaryota</taxon>
        <taxon>Fungi</taxon>
        <taxon>Dikarya</taxon>
        <taxon>Basidiomycota</taxon>
        <taxon>Agaricomycotina</taxon>
        <taxon>Agaricomycetes</taxon>
        <taxon>Russulales</taxon>
        <taxon>Russulaceae</taxon>
        <taxon>Multifurca</taxon>
    </lineage>
</organism>
<comment type="caution">
    <text evidence="1">The sequence shown here is derived from an EMBL/GenBank/DDBJ whole genome shotgun (WGS) entry which is preliminary data.</text>
</comment>
<reference evidence="1" key="1">
    <citation type="journal article" date="2022" name="New Phytol.">
        <title>Evolutionary transition to the ectomycorrhizal habit in the genomes of a hyperdiverse lineage of mushroom-forming fungi.</title>
        <authorList>
            <person name="Looney B."/>
            <person name="Miyauchi S."/>
            <person name="Morin E."/>
            <person name="Drula E."/>
            <person name="Courty P.E."/>
            <person name="Kohler A."/>
            <person name="Kuo A."/>
            <person name="LaButti K."/>
            <person name="Pangilinan J."/>
            <person name="Lipzen A."/>
            <person name="Riley R."/>
            <person name="Andreopoulos W."/>
            <person name="He G."/>
            <person name="Johnson J."/>
            <person name="Nolan M."/>
            <person name="Tritt A."/>
            <person name="Barry K.W."/>
            <person name="Grigoriev I.V."/>
            <person name="Nagy L.G."/>
            <person name="Hibbett D."/>
            <person name="Henrissat B."/>
            <person name="Matheny P.B."/>
            <person name="Labbe J."/>
            <person name="Martin F.M."/>
        </authorList>
    </citation>
    <scope>NUCLEOTIDE SEQUENCE</scope>
    <source>
        <strain evidence="1">BPL690</strain>
    </source>
</reference>
<name>A0AAD4LZG5_9AGAM</name>
<dbReference type="AlphaFoldDB" id="A0AAD4LZG5"/>
<feature type="non-terminal residue" evidence="1">
    <location>
        <position position="65"/>
    </location>
</feature>